<comment type="caution">
    <text evidence="9">The sequence shown here is derived from an EMBL/GenBank/DDBJ whole genome shotgun (WGS) entry which is preliminary data.</text>
</comment>
<dbReference type="Gene3D" id="2.70.98.40">
    <property type="entry name" value="Glycoside hydrolase, family 65, N-terminal domain"/>
    <property type="match status" value="1"/>
</dbReference>
<protein>
    <submittedName>
        <fullName evidence="9">Kojibiose phosphorylase</fullName>
    </submittedName>
</protein>
<dbReference type="InterPro" id="IPR008928">
    <property type="entry name" value="6-hairpin_glycosidase_sf"/>
</dbReference>
<feature type="active site" description="Proton donor" evidence="4">
    <location>
        <position position="470"/>
    </location>
</feature>
<evidence type="ECO:0000256" key="1">
    <source>
        <dbReference type="ARBA" id="ARBA00006768"/>
    </source>
</evidence>
<evidence type="ECO:0000256" key="3">
    <source>
        <dbReference type="ARBA" id="ARBA00022679"/>
    </source>
</evidence>
<dbReference type="InterPro" id="IPR005196">
    <property type="entry name" value="Glyco_hydro_65_N"/>
</dbReference>
<evidence type="ECO:0000259" key="6">
    <source>
        <dbReference type="Pfam" id="PF03632"/>
    </source>
</evidence>
<dbReference type="PIRSF" id="PIRSF036289">
    <property type="entry name" value="Glycosyl_hydrolase_malt_phosph"/>
    <property type="match status" value="1"/>
</dbReference>
<evidence type="ECO:0000256" key="2">
    <source>
        <dbReference type="ARBA" id="ARBA00022676"/>
    </source>
</evidence>
<keyword evidence="2" id="KW-0328">Glycosyltransferase</keyword>
<reference evidence="9" key="1">
    <citation type="submission" date="2018-12" db="EMBL/GenBank/DDBJ databases">
        <authorList>
            <person name="Will S."/>
            <person name="Neumann-Schaal M."/>
            <person name="Henke P."/>
        </authorList>
    </citation>
    <scope>NUCLEOTIDE SEQUENCE</scope>
    <source>
        <strain evidence="9">PCC 7102</strain>
    </source>
</reference>
<sequence length="745" mass="84843">MINTFTQDLLQNRLCVDEKGWNVIETTFDRNKLHHHETVFTLGNGYLGTRGTFEEGYPGDCAATFINGVYDDVAIGKTELVNVASWLPLVIKVAGEAFRLDAGTVIEYERRLDMRLGLVSRDIRWRAPCGHTIDLHFERFASLADQHIMAVRVTVTSVDFTGDISIETCFNDADNQGVQHWELLSKGNKNNYIWLHSRTRHSNIQLGMATKLVSEGNDLNKTFACVPGQTISLEKIVTVFTSRSCENPLVAACDRLNEAPNYSTLLAAHIAAWEQVWETSDIVIEGDEQAQVSVRFSLFQLLAAAPYRDNTVSIPPKTLSGFAYRGHIFWDTEIFAMPFFTFTQPQIARNLLEYRYNTLAGARRKAEEAGYKGAMYAWESADTGDETTPRWVPSVTGEQIRIWCGDIEVHINTDVAYAIWQYWKATGDDDWMVNYGASIILETAAFWESRVEWNEARCGYDILDVIGPDENHDRVNNNAFTNVMVRWHLRAALHLWEWLQQKSPETALHIDQKLKLNDVRLDRWTEIEYRLHVNQDAETGLIEQFEGFFDLEDVDLEEYEPRTKSMQALLGIEATNEKQILKQPDVLMLLYLLRNIGRHESPNLHCDTKTLQANWNYYSPRTDHTYGSSLGPAINAIMACDMNQPEEAYTHFLRAALVDLEDTRKNAAEGIHAASAGGVWQAVVFGFAGIRIAPFGPIACPNLPPTWKRLKFKLQWQNHVYEFDLTSEEVTQQHQEQNSISLLVS</sequence>
<dbReference type="EMBL" id="RSCL01000001">
    <property type="protein sequence ID" value="RUT10168.1"/>
    <property type="molecule type" value="Genomic_DNA"/>
</dbReference>
<evidence type="ECO:0000259" key="7">
    <source>
        <dbReference type="Pfam" id="PF03633"/>
    </source>
</evidence>
<dbReference type="GO" id="GO:0005975">
    <property type="term" value="P:carbohydrate metabolic process"/>
    <property type="evidence" value="ECO:0007669"/>
    <property type="project" value="InterPro"/>
</dbReference>
<feature type="domain" description="Glycoside hydrolase family 65 N-terminal" evidence="8">
    <location>
        <begin position="24"/>
        <end position="243"/>
    </location>
</feature>
<dbReference type="Gene3D" id="2.60.420.10">
    <property type="entry name" value="Maltose phosphorylase, domain 3"/>
    <property type="match status" value="1"/>
</dbReference>
<accession>A0A3S1AVL7</accession>
<keyword evidence="10" id="KW-1185">Reference proteome</keyword>
<dbReference type="Pfam" id="PF03632">
    <property type="entry name" value="Glyco_hydro_65m"/>
    <property type="match status" value="1"/>
</dbReference>
<dbReference type="InterPro" id="IPR011013">
    <property type="entry name" value="Gal_mutarotase_sf_dom"/>
</dbReference>
<feature type="domain" description="Glycoside hydrolase family 65 central catalytic" evidence="6">
    <location>
        <begin position="295"/>
        <end position="681"/>
    </location>
</feature>
<dbReference type="Pfam" id="PF03633">
    <property type="entry name" value="Glyco_hydro_65C"/>
    <property type="match status" value="1"/>
</dbReference>
<dbReference type="InterPro" id="IPR005194">
    <property type="entry name" value="Glyco_hydro_65_C"/>
</dbReference>
<dbReference type="OrthoDB" id="414934at2"/>
<evidence type="ECO:0000256" key="5">
    <source>
        <dbReference type="PIRSR" id="PIRSR036289-51"/>
    </source>
</evidence>
<dbReference type="PANTHER" id="PTHR11051">
    <property type="entry name" value="GLYCOSYL HYDROLASE-RELATED"/>
    <property type="match status" value="1"/>
</dbReference>
<dbReference type="SUPFAM" id="SSF74650">
    <property type="entry name" value="Galactose mutarotase-like"/>
    <property type="match status" value="1"/>
</dbReference>
<evidence type="ECO:0000313" key="9">
    <source>
        <dbReference type="EMBL" id="RUT10168.1"/>
    </source>
</evidence>
<dbReference type="Proteomes" id="UP000271624">
    <property type="component" value="Unassembled WGS sequence"/>
</dbReference>
<feature type="binding site" evidence="5">
    <location>
        <begin position="330"/>
        <end position="331"/>
    </location>
    <ligand>
        <name>substrate</name>
    </ligand>
</feature>
<dbReference type="InterPro" id="IPR037018">
    <property type="entry name" value="GH65_N"/>
</dbReference>
<dbReference type="PANTHER" id="PTHR11051:SF8">
    <property type="entry name" value="PROTEIN-GLUCOSYLGALACTOSYLHYDROXYLYSINE GLUCOSIDASE"/>
    <property type="match status" value="1"/>
</dbReference>
<dbReference type="GO" id="GO:0016757">
    <property type="term" value="F:glycosyltransferase activity"/>
    <property type="evidence" value="ECO:0007669"/>
    <property type="project" value="UniProtKB-KW"/>
</dbReference>
<evidence type="ECO:0000259" key="8">
    <source>
        <dbReference type="Pfam" id="PF03636"/>
    </source>
</evidence>
<dbReference type="GO" id="GO:0004553">
    <property type="term" value="F:hydrolase activity, hydrolyzing O-glycosyl compounds"/>
    <property type="evidence" value="ECO:0007669"/>
    <property type="project" value="TreeGrafter"/>
</dbReference>
<dbReference type="Pfam" id="PF03636">
    <property type="entry name" value="Glyco_hydro_65N"/>
    <property type="match status" value="1"/>
</dbReference>
<dbReference type="InterPro" id="IPR012341">
    <property type="entry name" value="6hp_glycosidase-like_sf"/>
</dbReference>
<evidence type="ECO:0000313" key="10">
    <source>
        <dbReference type="Proteomes" id="UP000271624"/>
    </source>
</evidence>
<gene>
    <name evidence="9" type="ORF">DSM106972_006630</name>
</gene>
<proteinExistence type="inferred from homology"/>
<dbReference type="InterPro" id="IPR005195">
    <property type="entry name" value="Glyco_hydro_65_M"/>
</dbReference>
<comment type="similarity">
    <text evidence="1">Belongs to the glycosyl hydrolase 65 family.</text>
</comment>
<keyword evidence="3" id="KW-0808">Transferase</keyword>
<name>A0A3S1AVL7_9CYAN</name>
<dbReference type="Gene3D" id="1.50.10.10">
    <property type="match status" value="1"/>
</dbReference>
<evidence type="ECO:0000256" key="4">
    <source>
        <dbReference type="PIRSR" id="PIRSR036289-50"/>
    </source>
</evidence>
<organism evidence="9 10">
    <name type="scientific">Dulcicalothrix desertica PCC 7102</name>
    <dbReference type="NCBI Taxonomy" id="232991"/>
    <lineage>
        <taxon>Bacteria</taxon>
        <taxon>Bacillati</taxon>
        <taxon>Cyanobacteriota</taxon>
        <taxon>Cyanophyceae</taxon>
        <taxon>Nostocales</taxon>
        <taxon>Calotrichaceae</taxon>
        <taxon>Dulcicalothrix</taxon>
    </lineage>
</organism>
<feature type="binding site" evidence="5">
    <location>
        <begin position="582"/>
        <end position="583"/>
    </location>
    <ligand>
        <name>substrate</name>
    </ligand>
</feature>
<dbReference type="GO" id="GO:0030246">
    <property type="term" value="F:carbohydrate binding"/>
    <property type="evidence" value="ECO:0007669"/>
    <property type="project" value="InterPro"/>
</dbReference>
<dbReference type="InterPro" id="IPR017045">
    <property type="entry name" value="Malt_Pase/Glycosyl_Hdrlase"/>
</dbReference>
<feature type="domain" description="Glycoside hydrolase family 65 C-terminal" evidence="7">
    <location>
        <begin position="701"/>
        <end position="742"/>
    </location>
</feature>
<dbReference type="RefSeq" id="WP_127078787.1">
    <property type="nucleotide sequence ID" value="NZ_RSCL01000001.1"/>
</dbReference>
<dbReference type="SUPFAM" id="SSF48208">
    <property type="entry name" value="Six-hairpin glycosidases"/>
    <property type="match status" value="1"/>
</dbReference>
<dbReference type="AlphaFoldDB" id="A0A3S1AVL7"/>
<reference evidence="9" key="2">
    <citation type="journal article" date="2019" name="Genome Biol. Evol.">
        <title>Day and night: Metabolic profiles and evolutionary relationships of six axenic non-marine cyanobacteria.</title>
        <authorList>
            <person name="Will S.E."/>
            <person name="Henke P."/>
            <person name="Boedeker C."/>
            <person name="Huang S."/>
            <person name="Brinkmann H."/>
            <person name="Rohde M."/>
            <person name="Jarek M."/>
            <person name="Friedl T."/>
            <person name="Seufert S."/>
            <person name="Schumacher M."/>
            <person name="Overmann J."/>
            <person name="Neumann-Schaal M."/>
            <person name="Petersen J."/>
        </authorList>
    </citation>
    <scope>NUCLEOTIDE SEQUENCE [LARGE SCALE GENOMIC DNA]</scope>
    <source>
        <strain evidence="9">PCC 7102</strain>
    </source>
</reference>